<evidence type="ECO:0000256" key="1">
    <source>
        <dbReference type="ARBA" id="ARBA00004651"/>
    </source>
</evidence>
<evidence type="ECO:0000256" key="15">
    <source>
        <dbReference type="SAM" id="Phobius"/>
    </source>
</evidence>
<dbReference type="KEGG" id="gsh:117350615"/>
<evidence type="ECO:0000313" key="18">
    <source>
        <dbReference type="RefSeq" id="XP_033780904.1"/>
    </source>
</evidence>
<evidence type="ECO:0000256" key="9">
    <source>
        <dbReference type="ARBA" id="ARBA00023034"/>
    </source>
</evidence>
<dbReference type="FunFam" id="1.20.1250.20:FF:000163">
    <property type="entry name" value="Putative monocarboxylate transporter 13"/>
    <property type="match status" value="1"/>
</dbReference>
<comment type="similarity">
    <text evidence="3">Belongs to the major facilitator superfamily. Monocarboxylate porter (TC 2.A.1.13) family.</text>
</comment>
<feature type="transmembrane region" description="Helical" evidence="15">
    <location>
        <begin position="322"/>
        <end position="344"/>
    </location>
</feature>
<accession>A0A6P8PAU7</accession>
<feature type="domain" description="Major facilitator superfamily (MFS) profile" evidence="16">
    <location>
        <begin position="16"/>
        <end position="414"/>
    </location>
</feature>
<feature type="compositionally biased region" description="Acidic residues" evidence="14">
    <location>
        <begin position="439"/>
        <end position="448"/>
    </location>
</feature>
<evidence type="ECO:0000256" key="3">
    <source>
        <dbReference type="ARBA" id="ARBA00006727"/>
    </source>
</evidence>
<feature type="transmembrane region" description="Helical" evidence="15">
    <location>
        <begin position="392"/>
        <end position="413"/>
    </location>
</feature>
<feature type="transmembrane region" description="Helical" evidence="15">
    <location>
        <begin position="142"/>
        <end position="164"/>
    </location>
</feature>
<organism evidence="17 18">
    <name type="scientific">Geotrypetes seraphini</name>
    <name type="common">Gaboon caecilian</name>
    <name type="synonym">Caecilia seraphini</name>
    <dbReference type="NCBI Taxonomy" id="260995"/>
    <lineage>
        <taxon>Eukaryota</taxon>
        <taxon>Metazoa</taxon>
        <taxon>Chordata</taxon>
        <taxon>Craniata</taxon>
        <taxon>Vertebrata</taxon>
        <taxon>Euteleostomi</taxon>
        <taxon>Amphibia</taxon>
        <taxon>Gymnophiona</taxon>
        <taxon>Geotrypetes</taxon>
    </lineage>
</organism>
<dbReference type="SUPFAM" id="SSF103473">
    <property type="entry name" value="MFS general substrate transporter"/>
    <property type="match status" value="1"/>
</dbReference>
<sequence>MPAPRVHQEPPDGGWGWMIVLGSFIQTALIFGLIRSFGAFFVEFVDYFDELAARVSWVTSIGIAMQQCASPLASALSTRYGARPVVMTGGLVAGLGMFIASFATSLVHLYICIGLLSGFGWALVVTPVMASVTRYFKKKRTIATALSTTGVGLSSAFSPLFQYLIDSYSWRGALIILSGMTFNLMVCGALIRPLTLKEDLPALGKEVARRDQDKKCLQQCSSLFGLTLLYHWPFMRYVLANTLINIGYFVPFIHLVAHARGAGFDEYQAAFVISVAAGADLCGRIFTGWLADWGRIRLLHMFAVWTSVTGLAIILVPLGSSYAALLGISILYGFFSAGMVPLIFSIVPEIVGIGNVFRAVGILQMIESFGSLLGIPLSGWLRDLTGGYTTSFGVAGGFLLLGSLVLCTLPNFFSCSSPKPLDQLVAPEVLKPDPAGELFDLETSDTDTESVQPNGSCKDYPTTS</sequence>
<dbReference type="GO" id="GO:0008028">
    <property type="term" value="F:monocarboxylic acid transmembrane transporter activity"/>
    <property type="evidence" value="ECO:0007669"/>
    <property type="project" value="TreeGrafter"/>
</dbReference>
<dbReference type="Pfam" id="PF07690">
    <property type="entry name" value="MFS_1"/>
    <property type="match status" value="1"/>
</dbReference>
<evidence type="ECO:0000256" key="7">
    <source>
        <dbReference type="ARBA" id="ARBA00022847"/>
    </source>
</evidence>
<comment type="function">
    <text evidence="11">Proton-linked monocarboxylate transporter. May catalyze the transport of monocarboxylates across the plasma membrane.</text>
</comment>
<proteinExistence type="inferred from homology"/>
<evidence type="ECO:0000256" key="5">
    <source>
        <dbReference type="ARBA" id="ARBA00022475"/>
    </source>
</evidence>
<reference evidence="18" key="1">
    <citation type="submission" date="2025-08" db="UniProtKB">
        <authorList>
            <consortium name="RefSeq"/>
        </authorList>
    </citation>
    <scope>IDENTIFICATION</scope>
</reference>
<keyword evidence="8 15" id="KW-1133">Transmembrane helix</keyword>
<evidence type="ECO:0000256" key="6">
    <source>
        <dbReference type="ARBA" id="ARBA00022692"/>
    </source>
</evidence>
<dbReference type="InterPro" id="IPR050327">
    <property type="entry name" value="Proton-linked_MCT"/>
</dbReference>
<dbReference type="RefSeq" id="XP_033780904.1">
    <property type="nucleotide sequence ID" value="XM_033925013.1"/>
</dbReference>
<keyword evidence="17" id="KW-1185">Reference proteome</keyword>
<evidence type="ECO:0000256" key="8">
    <source>
        <dbReference type="ARBA" id="ARBA00022989"/>
    </source>
</evidence>
<keyword evidence="10 15" id="KW-0472">Membrane</keyword>
<evidence type="ECO:0000259" key="16">
    <source>
        <dbReference type="PROSITE" id="PS50850"/>
    </source>
</evidence>
<dbReference type="GO" id="GO:0000139">
    <property type="term" value="C:Golgi membrane"/>
    <property type="evidence" value="ECO:0007669"/>
    <property type="project" value="UniProtKB-SubCell"/>
</dbReference>
<dbReference type="GeneID" id="117350615"/>
<dbReference type="InParanoid" id="A0A6P8PAU7"/>
<keyword evidence="9" id="KW-0333">Golgi apparatus</keyword>
<dbReference type="PROSITE" id="PS50850">
    <property type="entry name" value="MFS"/>
    <property type="match status" value="1"/>
</dbReference>
<evidence type="ECO:0000313" key="17">
    <source>
        <dbReference type="Proteomes" id="UP000515159"/>
    </source>
</evidence>
<evidence type="ECO:0000256" key="12">
    <source>
        <dbReference type="ARBA" id="ARBA00073869"/>
    </source>
</evidence>
<evidence type="ECO:0000256" key="13">
    <source>
        <dbReference type="ARBA" id="ARBA00078721"/>
    </source>
</evidence>
<evidence type="ECO:0000256" key="14">
    <source>
        <dbReference type="SAM" id="MobiDB-lite"/>
    </source>
</evidence>
<name>A0A6P8PAU7_GEOSA</name>
<comment type="subcellular location">
    <subcellularLocation>
        <location evidence="1">Cell membrane</location>
        <topology evidence="1">Multi-pass membrane protein</topology>
    </subcellularLocation>
    <subcellularLocation>
        <location evidence="2">Golgi apparatus membrane</location>
        <topology evidence="2">Multi-pass membrane protein</topology>
    </subcellularLocation>
</comment>
<keyword evidence="5" id="KW-1003">Cell membrane</keyword>
<dbReference type="FunCoup" id="A0A6P8PAU7">
    <property type="interactions" value="598"/>
</dbReference>
<dbReference type="GO" id="GO:0005886">
    <property type="term" value="C:plasma membrane"/>
    <property type="evidence" value="ECO:0007669"/>
    <property type="project" value="UniProtKB-SubCell"/>
</dbReference>
<dbReference type="PANTHER" id="PTHR11360">
    <property type="entry name" value="MONOCARBOXYLATE TRANSPORTER"/>
    <property type="match status" value="1"/>
</dbReference>
<feature type="transmembrane region" description="Helical" evidence="15">
    <location>
        <begin position="237"/>
        <end position="257"/>
    </location>
</feature>
<feature type="transmembrane region" description="Helical" evidence="15">
    <location>
        <begin position="108"/>
        <end position="130"/>
    </location>
</feature>
<dbReference type="InterPro" id="IPR011701">
    <property type="entry name" value="MFS"/>
</dbReference>
<dbReference type="CDD" id="cd17423">
    <property type="entry name" value="MFS_MCT11_13"/>
    <property type="match status" value="1"/>
</dbReference>
<dbReference type="PANTHER" id="PTHR11360:SF19">
    <property type="entry name" value="MONOCARBOXYLATE TRANSPORTER 13"/>
    <property type="match status" value="1"/>
</dbReference>
<evidence type="ECO:0000256" key="10">
    <source>
        <dbReference type="ARBA" id="ARBA00023136"/>
    </source>
</evidence>
<evidence type="ECO:0000256" key="2">
    <source>
        <dbReference type="ARBA" id="ARBA00004653"/>
    </source>
</evidence>
<feature type="transmembrane region" description="Helical" evidence="15">
    <location>
        <begin position="15"/>
        <end position="34"/>
    </location>
</feature>
<evidence type="ECO:0000256" key="11">
    <source>
        <dbReference type="ARBA" id="ARBA00059080"/>
    </source>
</evidence>
<feature type="transmembrane region" description="Helical" evidence="15">
    <location>
        <begin position="269"/>
        <end position="291"/>
    </location>
</feature>
<dbReference type="InterPro" id="IPR048233">
    <property type="entry name" value="MFS_MCT_13"/>
</dbReference>
<keyword evidence="6 15" id="KW-0812">Transmembrane</keyword>
<feature type="compositionally biased region" description="Polar residues" evidence="14">
    <location>
        <begin position="449"/>
        <end position="464"/>
    </location>
</feature>
<protein>
    <recommendedName>
        <fullName evidence="12">Monocarboxylate transporter 13</fullName>
    </recommendedName>
    <alternativeName>
        <fullName evidence="13">Solute carrier family 16 member 13</fullName>
    </alternativeName>
</protein>
<dbReference type="Proteomes" id="UP000515159">
    <property type="component" value="Chromosome 16"/>
</dbReference>
<dbReference type="GO" id="GO:0015293">
    <property type="term" value="F:symporter activity"/>
    <property type="evidence" value="ECO:0007669"/>
    <property type="project" value="UniProtKB-KW"/>
</dbReference>
<dbReference type="Gene3D" id="1.20.1250.20">
    <property type="entry name" value="MFS general substrate transporter like domains"/>
    <property type="match status" value="1"/>
</dbReference>
<keyword evidence="4" id="KW-0813">Transport</keyword>
<feature type="transmembrane region" description="Helical" evidence="15">
    <location>
        <begin position="85"/>
        <end position="102"/>
    </location>
</feature>
<keyword evidence="7" id="KW-0769">Symport</keyword>
<feature type="transmembrane region" description="Helical" evidence="15">
    <location>
        <begin position="356"/>
        <end position="380"/>
    </location>
</feature>
<evidence type="ECO:0000256" key="4">
    <source>
        <dbReference type="ARBA" id="ARBA00022448"/>
    </source>
</evidence>
<dbReference type="OrthoDB" id="2213137at2759"/>
<gene>
    <name evidence="18" type="primary">LOC117350615</name>
</gene>
<feature type="region of interest" description="Disordered" evidence="14">
    <location>
        <begin position="435"/>
        <end position="464"/>
    </location>
</feature>
<dbReference type="InterPro" id="IPR036259">
    <property type="entry name" value="MFS_trans_sf"/>
</dbReference>
<dbReference type="AlphaFoldDB" id="A0A6P8PAU7"/>
<dbReference type="InterPro" id="IPR020846">
    <property type="entry name" value="MFS_dom"/>
</dbReference>
<feature type="transmembrane region" description="Helical" evidence="15">
    <location>
        <begin position="170"/>
        <end position="191"/>
    </location>
</feature>
<feature type="transmembrane region" description="Helical" evidence="15">
    <location>
        <begin position="298"/>
        <end position="316"/>
    </location>
</feature>